<keyword evidence="2" id="KW-0929">Antimicrobial</keyword>
<sequence>MKRFCPMMILLFLMLIAGNEKAIVDGANCRDRLQVSDCEKNCDSSCKEKHGNAATGACIFFHDPNRTCWCSFPCPSP</sequence>
<feature type="chain" id="PRO_5014071702" evidence="6">
    <location>
        <begin position="23"/>
        <end position="77"/>
    </location>
</feature>
<keyword evidence="5" id="KW-1015">Disulfide bond</keyword>
<evidence type="ECO:0000256" key="6">
    <source>
        <dbReference type="SAM" id="SignalP"/>
    </source>
</evidence>
<reference evidence="8 10" key="3">
    <citation type="submission" date="2017-11" db="EMBL/GenBank/DDBJ databases">
        <title>De-novo sequencing of pomegranate (Punica granatum L.) genome.</title>
        <authorList>
            <person name="Akparov Z."/>
            <person name="Amiraslanov A."/>
            <person name="Hajiyeva S."/>
            <person name="Abbasov M."/>
            <person name="Kaur K."/>
            <person name="Hamwieh A."/>
            <person name="Solovyev V."/>
            <person name="Salamov A."/>
            <person name="Braich B."/>
            <person name="Kosarev P."/>
            <person name="Mahmoud A."/>
            <person name="Hajiyev E."/>
            <person name="Babayeva S."/>
            <person name="Izzatullayeva V."/>
            <person name="Mammadov A."/>
            <person name="Mammadov A."/>
            <person name="Sharifova S."/>
            <person name="Ojaghi J."/>
            <person name="Eynullazada K."/>
            <person name="Bayramov B."/>
            <person name="Abdulazimova A."/>
            <person name="Shahmuradov I."/>
        </authorList>
    </citation>
    <scope>NUCLEOTIDE SEQUENCE [LARGE SCALE GENOMIC DNA]</scope>
    <source>
        <strain evidence="8">AG2017</strain>
        <strain evidence="10">cv. AG2017</strain>
        <tissue evidence="8">Leaf</tissue>
    </source>
</reference>
<evidence type="ECO:0000313" key="8">
    <source>
        <dbReference type="EMBL" id="PKI49791.1"/>
    </source>
</evidence>
<gene>
    <name evidence="7" type="ORF">CDL15_Pgr018336</name>
    <name evidence="8" type="ORF">CRG98_029840</name>
</gene>
<dbReference type="Proteomes" id="UP000233551">
    <property type="component" value="Unassembled WGS sequence"/>
</dbReference>
<comment type="caution">
    <text evidence="7">The sequence shown here is derived from an EMBL/GenBank/DDBJ whole genome shotgun (WGS) entry which is preliminary data.</text>
</comment>
<reference evidence="7" key="2">
    <citation type="submission" date="2017-06" db="EMBL/GenBank/DDBJ databases">
        <title>The pomegranate genome and the genomics of punicalagin biosynthesis.</title>
        <authorList>
            <person name="Xu C."/>
        </authorList>
    </citation>
    <scope>NUCLEOTIDE SEQUENCE [LARGE SCALE GENOMIC DNA]</scope>
    <source>
        <tissue evidence="7">Fresh leaf</tissue>
    </source>
</reference>
<dbReference type="EMBL" id="MTKT01004293">
    <property type="protein sequence ID" value="OWM72451.1"/>
    <property type="molecule type" value="Genomic_DNA"/>
</dbReference>
<dbReference type="GO" id="GO:0031640">
    <property type="term" value="P:killing of cells of another organism"/>
    <property type="evidence" value="ECO:0007669"/>
    <property type="project" value="UniProtKB-KW"/>
</dbReference>
<comment type="similarity">
    <text evidence="1">Belongs to the DEFL family.</text>
</comment>
<dbReference type="InterPro" id="IPR010851">
    <property type="entry name" value="DEFL"/>
</dbReference>
<evidence type="ECO:0000256" key="5">
    <source>
        <dbReference type="ARBA" id="ARBA00023157"/>
    </source>
</evidence>
<evidence type="ECO:0000313" key="10">
    <source>
        <dbReference type="Proteomes" id="UP000233551"/>
    </source>
</evidence>
<organism evidence="7 9">
    <name type="scientific">Punica granatum</name>
    <name type="common">Pomegranate</name>
    <dbReference type="NCBI Taxonomy" id="22663"/>
    <lineage>
        <taxon>Eukaryota</taxon>
        <taxon>Viridiplantae</taxon>
        <taxon>Streptophyta</taxon>
        <taxon>Embryophyta</taxon>
        <taxon>Tracheophyta</taxon>
        <taxon>Spermatophyta</taxon>
        <taxon>Magnoliopsida</taxon>
        <taxon>eudicotyledons</taxon>
        <taxon>Gunneridae</taxon>
        <taxon>Pentapetalae</taxon>
        <taxon>rosids</taxon>
        <taxon>malvids</taxon>
        <taxon>Myrtales</taxon>
        <taxon>Lythraceae</taxon>
        <taxon>Punica</taxon>
    </lineage>
</organism>
<accession>A0A218WJP5</accession>
<evidence type="ECO:0000256" key="2">
    <source>
        <dbReference type="ARBA" id="ARBA00022529"/>
    </source>
</evidence>
<keyword evidence="10" id="KW-1185">Reference proteome</keyword>
<dbReference type="AlphaFoldDB" id="A0A218WJP5"/>
<reference evidence="9" key="1">
    <citation type="journal article" date="2017" name="Plant J.">
        <title>The pomegranate (Punica granatum L.) genome and the genomics of punicalagin biosynthesis.</title>
        <authorList>
            <person name="Qin G."/>
            <person name="Xu C."/>
            <person name="Ming R."/>
            <person name="Tang H."/>
            <person name="Guyot R."/>
            <person name="Kramer E.M."/>
            <person name="Hu Y."/>
            <person name="Yi X."/>
            <person name="Qi Y."/>
            <person name="Xu X."/>
            <person name="Gao Z."/>
            <person name="Pan H."/>
            <person name="Jian J."/>
            <person name="Tian Y."/>
            <person name="Yue Z."/>
            <person name="Xu Y."/>
        </authorList>
    </citation>
    <scope>NUCLEOTIDE SEQUENCE [LARGE SCALE GENOMIC DNA]</scope>
    <source>
        <strain evidence="9">cv. Dabenzi</strain>
    </source>
</reference>
<dbReference type="Pfam" id="PF07333">
    <property type="entry name" value="SLR1-BP"/>
    <property type="match status" value="1"/>
</dbReference>
<keyword evidence="4" id="KW-0611">Plant defense</keyword>
<proteinExistence type="inferred from homology"/>
<evidence type="ECO:0000256" key="1">
    <source>
        <dbReference type="ARBA" id="ARBA00006722"/>
    </source>
</evidence>
<evidence type="ECO:0000256" key="4">
    <source>
        <dbReference type="ARBA" id="ARBA00022821"/>
    </source>
</evidence>
<dbReference type="Proteomes" id="UP000197138">
    <property type="component" value="Unassembled WGS sequence"/>
</dbReference>
<dbReference type="GO" id="GO:0050832">
    <property type="term" value="P:defense response to fungus"/>
    <property type="evidence" value="ECO:0007669"/>
    <property type="project" value="UniProtKB-KW"/>
</dbReference>
<dbReference type="EMBL" id="PGOL01002206">
    <property type="protein sequence ID" value="PKI49791.1"/>
    <property type="molecule type" value="Genomic_DNA"/>
</dbReference>
<feature type="signal peptide" evidence="6">
    <location>
        <begin position="1"/>
        <end position="22"/>
    </location>
</feature>
<evidence type="ECO:0000256" key="3">
    <source>
        <dbReference type="ARBA" id="ARBA00022577"/>
    </source>
</evidence>
<evidence type="ECO:0000313" key="7">
    <source>
        <dbReference type="EMBL" id="OWM72451.1"/>
    </source>
</evidence>
<protein>
    <submittedName>
        <fullName evidence="7">Uncharacterized protein</fullName>
    </submittedName>
</protein>
<name>A0A218WJP5_PUNGR</name>
<evidence type="ECO:0000313" key="9">
    <source>
        <dbReference type="Proteomes" id="UP000197138"/>
    </source>
</evidence>
<keyword evidence="3" id="KW-0295">Fungicide</keyword>
<keyword evidence="6" id="KW-0732">Signal</keyword>